<protein>
    <recommendedName>
        <fullName evidence="13">Transglutaminase-like domain-containing protein</fullName>
    </recommendedName>
</protein>
<dbReference type="SUPFAM" id="SSF54001">
    <property type="entry name" value="Cysteine proteinases"/>
    <property type="match status" value="1"/>
</dbReference>
<feature type="compositionally biased region" description="Basic and acidic residues" evidence="11">
    <location>
        <begin position="1125"/>
        <end position="1142"/>
    </location>
</feature>
<dbReference type="SUPFAM" id="SSF50969">
    <property type="entry name" value="YVTN repeat-like/Quinoprotein amine dehydrogenase"/>
    <property type="match status" value="1"/>
</dbReference>
<feature type="compositionally biased region" description="Low complexity" evidence="11">
    <location>
        <begin position="37"/>
        <end position="52"/>
    </location>
</feature>
<evidence type="ECO:0000256" key="8">
    <source>
        <dbReference type="ARBA" id="ARBA00022833"/>
    </source>
</evidence>
<dbReference type="FunFam" id="3.10.620.30:FF:000004">
    <property type="entry name" value="Peptidase (PNG1)"/>
    <property type="match status" value="1"/>
</dbReference>
<dbReference type="GO" id="GO:0005737">
    <property type="term" value="C:cytoplasm"/>
    <property type="evidence" value="ECO:0007669"/>
    <property type="project" value="UniProtKB-SubCell"/>
</dbReference>
<comment type="similarity">
    <text evidence="2">Belongs to the transglutaminase-like superfamily. PNGase family.</text>
</comment>
<keyword evidence="6" id="KW-0479">Metal-binding</keyword>
<evidence type="ECO:0000256" key="12">
    <source>
        <dbReference type="SAM" id="Phobius"/>
    </source>
</evidence>
<dbReference type="Gene3D" id="3.10.620.30">
    <property type="match status" value="1"/>
</dbReference>
<feature type="region of interest" description="Disordered" evidence="11">
    <location>
        <begin position="409"/>
        <end position="437"/>
    </location>
</feature>
<feature type="region of interest" description="Disordered" evidence="11">
    <location>
        <begin position="737"/>
        <end position="757"/>
    </location>
</feature>
<dbReference type="GO" id="GO:0030488">
    <property type="term" value="P:tRNA methylation"/>
    <property type="evidence" value="ECO:0007669"/>
    <property type="project" value="TreeGrafter"/>
</dbReference>
<keyword evidence="3" id="KW-0963">Cytoplasm</keyword>
<dbReference type="SUPFAM" id="SSF50978">
    <property type="entry name" value="WD40 repeat-like"/>
    <property type="match status" value="2"/>
</dbReference>
<dbReference type="GO" id="GO:0005886">
    <property type="term" value="C:plasma membrane"/>
    <property type="evidence" value="ECO:0007669"/>
    <property type="project" value="InterPro"/>
</dbReference>
<keyword evidence="12" id="KW-0472">Membrane</keyword>
<dbReference type="GO" id="GO:0046872">
    <property type="term" value="F:metal ion binding"/>
    <property type="evidence" value="ECO:0007669"/>
    <property type="project" value="UniProtKB-KW"/>
</dbReference>
<dbReference type="Gene3D" id="2.130.10.10">
    <property type="entry name" value="YVTN repeat-like/Quinoprotein amine dehydrogenase"/>
    <property type="match status" value="3"/>
</dbReference>
<dbReference type="PROSITE" id="PS50082">
    <property type="entry name" value="WD_REPEATS_2"/>
    <property type="match status" value="1"/>
</dbReference>
<feature type="transmembrane region" description="Helical" evidence="12">
    <location>
        <begin position="620"/>
        <end position="647"/>
    </location>
</feature>
<dbReference type="OrthoDB" id="5594999at2759"/>
<keyword evidence="12" id="KW-0812">Transmembrane</keyword>
<dbReference type="PANTHER" id="PTHR14344:SF3">
    <property type="entry name" value="WD REPEAT-CONTAINING PROTEIN 6"/>
    <property type="match status" value="1"/>
</dbReference>
<feature type="region of interest" description="Disordered" evidence="11">
    <location>
        <begin position="30"/>
        <end position="106"/>
    </location>
</feature>
<keyword evidence="5" id="KW-0819">tRNA processing</keyword>
<evidence type="ECO:0000313" key="15">
    <source>
        <dbReference type="Proteomes" id="UP000308768"/>
    </source>
</evidence>
<feature type="repeat" description="WD" evidence="10">
    <location>
        <begin position="920"/>
        <end position="970"/>
    </location>
</feature>
<feature type="compositionally biased region" description="Polar residues" evidence="11">
    <location>
        <begin position="409"/>
        <end position="419"/>
    </location>
</feature>
<evidence type="ECO:0000259" key="13">
    <source>
        <dbReference type="SMART" id="SM00460"/>
    </source>
</evidence>
<name>A0A4U0WGG0_9PEZI</name>
<comment type="similarity">
    <text evidence="9">Belongs to the WD repeat WDR6 family.</text>
</comment>
<dbReference type="Proteomes" id="UP000308768">
    <property type="component" value="Unassembled WGS sequence"/>
</dbReference>
<evidence type="ECO:0000256" key="9">
    <source>
        <dbReference type="ARBA" id="ARBA00038255"/>
    </source>
</evidence>
<feature type="transmembrane region" description="Helical" evidence="12">
    <location>
        <begin position="452"/>
        <end position="474"/>
    </location>
</feature>
<dbReference type="InterPro" id="IPR009571">
    <property type="entry name" value="SUR7/Rim9-like_fungi"/>
</dbReference>
<dbReference type="InterPro" id="IPR036322">
    <property type="entry name" value="WD40_repeat_dom_sf"/>
</dbReference>
<evidence type="ECO:0000256" key="11">
    <source>
        <dbReference type="SAM" id="MobiDB-lite"/>
    </source>
</evidence>
<accession>A0A4U0WGG0</accession>
<keyword evidence="4 10" id="KW-0853">WD repeat</keyword>
<dbReference type="PROSITE" id="PS00678">
    <property type="entry name" value="WD_REPEATS_1"/>
    <property type="match status" value="1"/>
</dbReference>
<gene>
    <name evidence="14" type="ORF">B0A49_10441</name>
</gene>
<dbReference type="EMBL" id="NAJN01001642">
    <property type="protein sequence ID" value="TKA61982.1"/>
    <property type="molecule type" value="Genomic_DNA"/>
</dbReference>
<proteinExistence type="inferred from homology"/>
<dbReference type="PANTHER" id="PTHR14344">
    <property type="entry name" value="WD REPEAT PROTEIN"/>
    <property type="match status" value="1"/>
</dbReference>
<evidence type="ECO:0000256" key="2">
    <source>
        <dbReference type="ARBA" id="ARBA00009390"/>
    </source>
</evidence>
<feature type="region of interest" description="Disordered" evidence="11">
    <location>
        <begin position="1118"/>
        <end position="1175"/>
    </location>
</feature>
<evidence type="ECO:0000256" key="7">
    <source>
        <dbReference type="ARBA" id="ARBA00022737"/>
    </source>
</evidence>
<evidence type="ECO:0000256" key="4">
    <source>
        <dbReference type="ARBA" id="ARBA00022574"/>
    </source>
</evidence>
<keyword evidence="12" id="KW-1133">Transmembrane helix</keyword>
<feature type="compositionally biased region" description="Low complexity" evidence="11">
    <location>
        <begin position="72"/>
        <end position="92"/>
    </location>
</feature>
<evidence type="ECO:0000256" key="10">
    <source>
        <dbReference type="PROSITE-ProRule" id="PRU00221"/>
    </source>
</evidence>
<evidence type="ECO:0000256" key="6">
    <source>
        <dbReference type="ARBA" id="ARBA00022723"/>
    </source>
</evidence>
<organism evidence="14 15">
    <name type="scientific">Cryomyces minteri</name>
    <dbReference type="NCBI Taxonomy" id="331657"/>
    <lineage>
        <taxon>Eukaryota</taxon>
        <taxon>Fungi</taxon>
        <taxon>Dikarya</taxon>
        <taxon>Ascomycota</taxon>
        <taxon>Pezizomycotina</taxon>
        <taxon>Dothideomycetes</taxon>
        <taxon>Dothideomycetes incertae sedis</taxon>
        <taxon>Cryomyces</taxon>
    </lineage>
</organism>
<dbReference type="InterPro" id="IPR011044">
    <property type="entry name" value="Quino_amine_DH_bsu"/>
</dbReference>
<reference evidence="14 15" key="1">
    <citation type="submission" date="2017-03" db="EMBL/GenBank/DDBJ databases">
        <title>Genomes of endolithic fungi from Antarctica.</title>
        <authorList>
            <person name="Coleine C."/>
            <person name="Masonjones S."/>
            <person name="Stajich J.E."/>
        </authorList>
    </citation>
    <scope>NUCLEOTIDE SEQUENCE [LARGE SCALE GENOMIC DNA]</scope>
    <source>
        <strain evidence="14 15">CCFEE 5187</strain>
    </source>
</reference>
<dbReference type="InterPro" id="IPR019775">
    <property type="entry name" value="WD40_repeat_CS"/>
</dbReference>
<keyword evidence="15" id="KW-1185">Reference proteome</keyword>
<dbReference type="SMART" id="SM00460">
    <property type="entry name" value="TGc"/>
    <property type="match status" value="1"/>
</dbReference>
<dbReference type="InterPro" id="IPR015943">
    <property type="entry name" value="WD40/YVTN_repeat-like_dom_sf"/>
</dbReference>
<feature type="non-terminal residue" evidence="14">
    <location>
        <position position="1"/>
    </location>
</feature>
<feature type="domain" description="Transglutaminase-like" evidence="13">
    <location>
        <begin position="251"/>
        <end position="306"/>
    </location>
</feature>
<comment type="caution">
    <text evidence="14">The sequence shown here is derived from an EMBL/GenBank/DDBJ whole genome shotgun (WGS) entry which is preliminary data.</text>
</comment>
<dbReference type="Gene3D" id="2.20.25.10">
    <property type="match status" value="1"/>
</dbReference>
<evidence type="ECO:0000256" key="3">
    <source>
        <dbReference type="ARBA" id="ARBA00022490"/>
    </source>
</evidence>
<dbReference type="InterPro" id="IPR051973">
    <property type="entry name" value="tRNA_Anticodon_Mtase-Reg"/>
</dbReference>
<sequence length="1949" mass="214515">PLRRKPVPPPAVEETWAKDLTNQFRQVLSTQRMNALSQRPSQSRSESPAPRELFAPRPSHAEPPLRHGYDYQTSTTSQPTSQQSPNNSLPPSYTSLRNIPLVPTPPTDAKSLRFKNMMHSLSNMPCKWENPGLLDEALASIPLERIYNEAQEESDIFQAEAESLGNGTRAAWGYQDCVIRALLKWFKRSFFEWVNNPKCSNCYAPTVAIGMAAPTPDEQARGANRVELYQCSNQGYRGYERFPRYNDAFVLLQTRKGRCGEWANCFSMLCRAVGSRVRWVWNSEDHVWTEVYSVHKKRWVHVDACEEAWDNPRLYTEGWGKKLGYCIAFSADGAMDVTRRYVRNPARHGVERARCPEAVLLHIMDEIRSMRRRDMNKQDKFRLEGEDMRENRELRHYIVSSIAAEVSNILPNGSQNTPNGRPDPDAQKALESRQSDKGATAKMGKAGKFACIFVPMALSVASLVCLILVLLGGWNKSSSTLNNLYFFKADTSNITSNSTSAIDNALLKTGLEAARASNNLADFYHVNFWNYCSGNKTGNGSETVTFCSPRQQYFWFNPVDVWNLNGTGVEQLFPKELSNGLATYQKVAKWMYIAYVAAFWVTIGEIFFDIFAIFSRWGYFITTFVSIASSILVIAASLTATLLYSTLTGTFNTVLKDYGIHGSLGKSTYVATWLAVAFSLAAGLFWLFSVCFCSGKSGQKTVKVEKTPYTYERVGSPYNGQSANRQGQQQHQMPLQDFGAANKGGSPDKSPSLSVSVRQDSLTGHDASALLVDQQIFDAQAIHGISVRETSADTAAVLLWGGQYLRATVDLCLGQTCSAQDWILDVEFRPVRYDGARGDGVTAVLVTAHDAISEVVVLATGSPVVSVRSLTSTSRCVLYSAHVLWLSSTRMLAAAGTVFGEVIVWSYDTTFHTKTVHYIFTGHEGSIFGVRISDTLECATAGAPQHVLASCSDDRTIRVWDISDLSEEAPDMVGGSHDKETGFGSNSVTASDQQCLALSTRSHDSRVWSVRFVSPEETAENAPLATIISAGEDATCRTWQLSAVAATENPGPAFRIQHISTSAHHAGKNIWSLAVHGNEQVATGGADGRIVLASMTTNEERVADSVSRQEEWTLEEALSTASARAEPRETREVSGPDNKRSSVDLAQGSAEAHPSRYIADAPAEAPETKKTKKSPKPIFDSFRAYAFVSEKSILATTSVGVVMLATMETRGLRWQELGQNSDLRGYSVTTGVNSMGIGLFAGTDGSLYYYDDRTEQLQSIVTRQDGKTSAILAEPVVSAEGDQEALSVVLTYVGSDIAKWLILRRSTGGLDVERIASLQLLPSFIVTSAVRVSSNERLDSMFLGSRNGDIAVYLNCLNETHESTSLTPCRVLQSVHGQDVVTTMRWISADHIATEAASGCLVSVGRDGTCAIHQCKTETGHIETLLVHQARTPFGPHVEGVHIEPATDTLILYGFRSKQFVVYNESNDEEIMAVECGGAHRNWSFDPTPKWTGGTFVWTKASKLNLVSQPEAAHRTICSGGHGREIKALAISPASRQYSTYGQLIATGAEDTDIRISAYDTRSRKGFRCLRILRKHVTGVQKLQWSQDGRYLFSCGGFEEFFVWRVRSVPAIGVGVVCESVCPPGVERPDLRIMSFSAWQEEAAVAGADAELERDAEFLITMAYSDSTVKIFRYASTPARKHWQLLLTGNYLTSCLTQSAYLLQPPHFVLATTSTDGHLALWTLGAPLTHSRDAAAVVPRAAEWQVRLRIHQSTIKCMAEHLVDANTWLLVTGGDDNALALTRIDSIDREVERATLLVPSAHAAAVTALAVIPGLQEPVQGRRHLRVVTSSNDQRIKVWAVSVDLNRRGVDGMAVEKVHDIFTPVADVSSMEVIEDDGSEGWCPMQNITSDQFGSETGRDAAAVRSVRNNKAPGKVRSYRSLLLSPSPKPLHMRLINELLAPNRRTPTK</sequence>
<dbReference type="InterPro" id="IPR038765">
    <property type="entry name" value="Papain-like_cys_pep_sf"/>
</dbReference>
<dbReference type="InterPro" id="IPR001680">
    <property type="entry name" value="WD40_rpt"/>
</dbReference>
<dbReference type="Pfam" id="PF01841">
    <property type="entry name" value="Transglut_core"/>
    <property type="match status" value="1"/>
</dbReference>
<evidence type="ECO:0000313" key="14">
    <source>
        <dbReference type="EMBL" id="TKA61982.1"/>
    </source>
</evidence>
<dbReference type="SMART" id="SM00320">
    <property type="entry name" value="WD40"/>
    <property type="match status" value="7"/>
</dbReference>
<feature type="compositionally biased region" description="Basic and acidic residues" evidence="11">
    <location>
        <begin position="422"/>
        <end position="436"/>
    </location>
</feature>
<dbReference type="STRING" id="331657.A0A4U0WGG0"/>
<feature type="transmembrane region" description="Helical" evidence="12">
    <location>
        <begin position="592"/>
        <end position="614"/>
    </location>
</feature>
<dbReference type="Pfam" id="PF06687">
    <property type="entry name" value="SUR7"/>
    <property type="match status" value="1"/>
</dbReference>
<keyword evidence="7" id="KW-0677">Repeat</keyword>
<feature type="transmembrane region" description="Helical" evidence="12">
    <location>
        <begin position="668"/>
        <end position="688"/>
    </location>
</feature>
<evidence type="ECO:0000256" key="5">
    <source>
        <dbReference type="ARBA" id="ARBA00022694"/>
    </source>
</evidence>
<dbReference type="Pfam" id="PF00400">
    <property type="entry name" value="WD40"/>
    <property type="match status" value="2"/>
</dbReference>
<evidence type="ECO:0000256" key="1">
    <source>
        <dbReference type="ARBA" id="ARBA00004496"/>
    </source>
</evidence>
<feature type="compositionally biased region" description="Basic and acidic residues" evidence="11">
    <location>
        <begin position="59"/>
        <end position="69"/>
    </location>
</feature>
<comment type="subcellular location">
    <subcellularLocation>
        <location evidence="1">Cytoplasm</location>
    </subcellularLocation>
</comment>
<keyword evidence="8" id="KW-0862">Zinc</keyword>
<dbReference type="InterPro" id="IPR002931">
    <property type="entry name" value="Transglutaminase-like"/>
</dbReference>